<keyword evidence="9" id="KW-1185">Reference proteome</keyword>
<proteinExistence type="predicted"/>
<dbReference type="SMART" id="SM00020">
    <property type="entry name" value="Tryp_SPc"/>
    <property type="match status" value="1"/>
</dbReference>
<name>A0A059G6Y8_9PROT</name>
<evidence type="ECO:0000256" key="5">
    <source>
        <dbReference type="ARBA" id="ARBA00023180"/>
    </source>
</evidence>
<dbReference type="PROSITE" id="PS50240">
    <property type="entry name" value="TRYPSIN_DOM"/>
    <property type="match status" value="1"/>
</dbReference>
<dbReference type="Pfam" id="PF00089">
    <property type="entry name" value="Trypsin"/>
    <property type="match status" value="1"/>
</dbReference>
<keyword evidence="6" id="KW-0645">Protease</keyword>
<dbReference type="InterPro" id="IPR018114">
    <property type="entry name" value="TRYPSIN_HIS"/>
</dbReference>
<keyword evidence="3" id="KW-0732">Signal</keyword>
<dbReference type="Proteomes" id="UP000024942">
    <property type="component" value="Unassembled WGS sequence"/>
</dbReference>
<dbReference type="Gene3D" id="2.40.10.10">
    <property type="entry name" value="Trypsin-like serine proteases"/>
    <property type="match status" value="1"/>
</dbReference>
<evidence type="ECO:0000256" key="6">
    <source>
        <dbReference type="RuleBase" id="RU363034"/>
    </source>
</evidence>
<sequence>MLTNACAIIATAASAQIIAGRDASADDWPGMASLQTVLGHSLFHECGATMISPEWALTAAHCVEDARIETGGRAYQYARADDGSLVRFGVLSVAIGAADLRRRGAGTVFPLSAVIVHPAYKPEKPEAGNDIALLRLESPWEGPVALVDGLTVVPREDNLDGPPLVVAGYGRTEEDGPGEEAFSQTGRQLSAPKMRLQEGYVPFVETEACRQQIDSLVARYGLSDIYTDVAISPDSQICAGAGTTDSCQGDSGGPLVYRDYADPPVQVGIVSWGLGCGRPESPGIYTRVAAYADWISGVTGLQIAAPQP</sequence>
<dbReference type="GO" id="GO:0005576">
    <property type="term" value="C:extracellular region"/>
    <property type="evidence" value="ECO:0007669"/>
    <property type="project" value="UniProtKB-SubCell"/>
</dbReference>
<dbReference type="eggNOG" id="COG5640">
    <property type="taxonomic scope" value="Bacteria"/>
</dbReference>
<reference evidence="8 9" key="1">
    <citation type="journal article" date="2014" name="Antonie Van Leeuwenhoek">
        <title>Hyphomonas beringensis sp. nov. and Hyphomonas chukchiensis sp. nov., isolated from surface seawater of the Bering Sea and Chukchi Sea.</title>
        <authorList>
            <person name="Li C."/>
            <person name="Lai Q."/>
            <person name="Li G."/>
            <person name="Dong C."/>
            <person name="Wang J."/>
            <person name="Liao Y."/>
            <person name="Shao Z."/>
        </authorList>
    </citation>
    <scope>NUCLEOTIDE SEQUENCE [LARGE SCALE GENOMIC DNA]</scope>
    <source>
        <strain evidence="8 9">SCH89</strain>
    </source>
</reference>
<dbReference type="InterPro" id="IPR043504">
    <property type="entry name" value="Peptidase_S1_PA_chymotrypsin"/>
</dbReference>
<dbReference type="OrthoDB" id="267336at2"/>
<feature type="domain" description="Peptidase S1" evidence="7">
    <location>
        <begin position="17"/>
        <end position="300"/>
    </location>
</feature>
<keyword evidence="6" id="KW-0720">Serine protease</keyword>
<comment type="caution">
    <text evidence="8">The sequence shown here is derived from an EMBL/GenBank/DDBJ whole genome shotgun (WGS) entry which is preliminary data.</text>
</comment>
<evidence type="ECO:0000259" key="7">
    <source>
        <dbReference type="PROSITE" id="PS50240"/>
    </source>
</evidence>
<keyword evidence="6" id="KW-0378">Hydrolase</keyword>
<dbReference type="SUPFAM" id="SSF50494">
    <property type="entry name" value="Trypsin-like serine proteases"/>
    <property type="match status" value="1"/>
</dbReference>
<evidence type="ECO:0000256" key="1">
    <source>
        <dbReference type="ARBA" id="ARBA00004613"/>
    </source>
</evidence>
<dbReference type="GO" id="GO:0004252">
    <property type="term" value="F:serine-type endopeptidase activity"/>
    <property type="evidence" value="ECO:0007669"/>
    <property type="project" value="InterPro"/>
</dbReference>
<dbReference type="CDD" id="cd00190">
    <property type="entry name" value="Tryp_SPc"/>
    <property type="match status" value="1"/>
</dbReference>
<accession>A0A059G6Y8</accession>
<keyword evidence="2" id="KW-0964">Secreted</keyword>
<evidence type="ECO:0000256" key="2">
    <source>
        <dbReference type="ARBA" id="ARBA00022525"/>
    </source>
</evidence>
<dbReference type="PRINTS" id="PR00722">
    <property type="entry name" value="CHYMOTRYPSIN"/>
</dbReference>
<dbReference type="GO" id="GO:0006508">
    <property type="term" value="P:proteolysis"/>
    <property type="evidence" value="ECO:0007669"/>
    <property type="project" value="UniProtKB-KW"/>
</dbReference>
<dbReference type="PANTHER" id="PTHR24253:SF153">
    <property type="entry name" value="SERINE PROTEASE HEPSIN"/>
    <property type="match status" value="1"/>
</dbReference>
<dbReference type="PANTHER" id="PTHR24253">
    <property type="entry name" value="TRANSMEMBRANE PROTEASE SERINE"/>
    <property type="match status" value="1"/>
</dbReference>
<dbReference type="EMBL" id="ARYL01000014">
    <property type="protein sequence ID" value="KDA02474.1"/>
    <property type="molecule type" value="Genomic_DNA"/>
</dbReference>
<dbReference type="InterPro" id="IPR033116">
    <property type="entry name" value="TRYPSIN_SER"/>
</dbReference>
<evidence type="ECO:0000313" key="9">
    <source>
        <dbReference type="Proteomes" id="UP000024942"/>
    </source>
</evidence>
<evidence type="ECO:0000256" key="3">
    <source>
        <dbReference type="ARBA" id="ARBA00022729"/>
    </source>
</evidence>
<gene>
    <name evidence="8" type="ORF">HOC_10779</name>
</gene>
<evidence type="ECO:0000313" key="8">
    <source>
        <dbReference type="EMBL" id="KDA02474.1"/>
    </source>
</evidence>
<dbReference type="InterPro" id="IPR009003">
    <property type="entry name" value="Peptidase_S1_PA"/>
</dbReference>
<dbReference type="STRING" id="1280953.HOC_10779"/>
<dbReference type="FunFam" id="2.40.10.10:FF:000054">
    <property type="entry name" value="Complement C1r subcomponent"/>
    <property type="match status" value="1"/>
</dbReference>
<comment type="subcellular location">
    <subcellularLocation>
        <location evidence="1">Secreted</location>
    </subcellularLocation>
</comment>
<dbReference type="AlphaFoldDB" id="A0A059G6Y8"/>
<organism evidence="8 9">
    <name type="scientific">Hyphomonas oceanitis SCH89</name>
    <dbReference type="NCBI Taxonomy" id="1280953"/>
    <lineage>
        <taxon>Bacteria</taxon>
        <taxon>Pseudomonadati</taxon>
        <taxon>Pseudomonadota</taxon>
        <taxon>Alphaproteobacteria</taxon>
        <taxon>Hyphomonadales</taxon>
        <taxon>Hyphomonadaceae</taxon>
        <taxon>Hyphomonas</taxon>
    </lineage>
</organism>
<dbReference type="PROSITE" id="PS00135">
    <property type="entry name" value="TRYPSIN_SER"/>
    <property type="match status" value="1"/>
</dbReference>
<protein>
    <submittedName>
        <fullName evidence="8">Trypsin domain-containing lipoprotein</fullName>
    </submittedName>
</protein>
<dbReference type="InterPro" id="IPR001254">
    <property type="entry name" value="Trypsin_dom"/>
</dbReference>
<dbReference type="InterPro" id="IPR001314">
    <property type="entry name" value="Peptidase_S1A"/>
</dbReference>
<dbReference type="RefSeq" id="WP_051624768.1">
    <property type="nucleotide sequence ID" value="NZ_ARYL01000014.1"/>
</dbReference>
<dbReference type="PATRIC" id="fig|1280953.3.peg.2175"/>
<keyword evidence="8" id="KW-0449">Lipoprotein</keyword>
<keyword evidence="4" id="KW-1015">Disulfide bond</keyword>
<evidence type="ECO:0000256" key="4">
    <source>
        <dbReference type="ARBA" id="ARBA00023157"/>
    </source>
</evidence>
<dbReference type="PROSITE" id="PS00134">
    <property type="entry name" value="TRYPSIN_HIS"/>
    <property type="match status" value="1"/>
</dbReference>
<keyword evidence="5" id="KW-0325">Glycoprotein</keyword>